<comment type="caution">
    <text evidence="12">The sequence shown here is derived from an EMBL/GenBank/DDBJ whole genome shotgun (WGS) entry which is preliminary data.</text>
</comment>
<dbReference type="Pfam" id="PF01061">
    <property type="entry name" value="ABC2_membrane"/>
    <property type="match status" value="1"/>
</dbReference>
<organism evidence="12 13">
    <name type="scientific">Paenibacillus plantiphilus</name>
    <dbReference type="NCBI Taxonomy" id="2905650"/>
    <lineage>
        <taxon>Bacteria</taxon>
        <taxon>Bacillati</taxon>
        <taxon>Bacillota</taxon>
        <taxon>Bacilli</taxon>
        <taxon>Bacillales</taxon>
        <taxon>Paenibacillaceae</taxon>
        <taxon>Paenibacillus</taxon>
    </lineage>
</organism>
<feature type="transmembrane region" description="Helical" evidence="10">
    <location>
        <begin position="242"/>
        <end position="261"/>
    </location>
</feature>
<evidence type="ECO:0000256" key="6">
    <source>
        <dbReference type="ARBA" id="ARBA00022519"/>
    </source>
</evidence>
<keyword evidence="6" id="KW-0997">Cell inner membrane</keyword>
<evidence type="ECO:0000256" key="7">
    <source>
        <dbReference type="ARBA" id="ARBA00022692"/>
    </source>
</evidence>
<feature type="transmembrane region" description="Helical" evidence="10">
    <location>
        <begin position="386"/>
        <end position="406"/>
    </location>
</feature>
<name>A0ABN8G6G6_9BACL</name>
<feature type="transmembrane region" description="Helical" evidence="10">
    <location>
        <begin position="184"/>
        <end position="200"/>
    </location>
</feature>
<evidence type="ECO:0000313" key="12">
    <source>
        <dbReference type="EMBL" id="CAH1201525.1"/>
    </source>
</evidence>
<proteinExistence type="inferred from homology"/>
<keyword evidence="13" id="KW-1185">Reference proteome</keyword>
<sequence>MVKSRLLYPDVLRIAAIIGVVLIHVTAPTMGILHIIGEERFWWTANFINAAVRWSVPIFVMISGMFLLDPGRTETAKQFYMKRLGSVIPLFVIWSFVYYLWGIRHELHRFEWDAFIRGLIGNSIHYHLWFVYMLIALYSITPLLRIVVKHASETMILYACAACFVAPNVATIAGMAGWGLGVEIPYLTGYIGYFLLGYYLSVTRVAVSRRRLLYACGCGAYLIIVLGNYWMTSQFAHLENYFSNYTSFPVLIIAAALFVWCKQIRFDFISAGSARLLTFISSSVFSLYLSHLVFFELLYQIRPWDIVHGNPWLYVPVVTAIVLLMSFLLYVVWRGSGYALRKVMKLSFRMPKVRELLAHIKEIYDYREMFRNMVVKDLRARYKGSVLGFFWTFLNPLLMLGIYSFIFSSIMKSDIPNFPMFILVALLPWNYFSQAITQGARSIINNAELLKKVYFPREILPLAVIGSNLINYLLTLAILIPALWLSGVPLTTALFAFPIVLLIQSLLIAPIVMLASLGTAYLRDLEHILQVGITILFYLTPVLFPVSFIPESFRWIFDYNPMTPIIHAYRDLFLYGQWPDFGGLLPMILVLVVLNTAIVALFSLLQRNVVEEV</sequence>
<comment type="similarity">
    <text evidence="3 10">Belongs to the ABC-2 integral membrane protein family.</text>
</comment>
<dbReference type="InterPro" id="IPR002656">
    <property type="entry name" value="Acyl_transf_3_dom"/>
</dbReference>
<protein>
    <recommendedName>
        <fullName evidence="10">Transport permease protein</fullName>
    </recommendedName>
</protein>
<feature type="transmembrane region" description="Helical" evidence="10">
    <location>
        <begin position="490"/>
        <end position="516"/>
    </location>
</feature>
<dbReference type="RefSeq" id="WP_236339984.1">
    <property type="nucleotide sequence ID" value="NZ_CAKMMF010000007.1"/>
</dbReference>
<keyword evidence="12" id="KW-0012">Acyltransferase</keyword>
<keyword evidence="5 10" id="KW-1003">Cell membrane</keyword>
<evidence type="ECO:0000256" key="8">
    <source>
        <dbReference type="ARBA" id="ARBA00022989"/>
    </source>
</evidence>
<dbReference type="InterPro" id="IPR047817">
    <property type="entry name" value="ABC2_TM_bact-type"/>
</dbReference>
<feature type="transmembrane region" description="Helical" evidence="10">
    <location>
        <begin position="313"/>
        <end position="333"/>
    </location>
</feature>
<evidence type="ECO:0000259" key="11">
    <source>
        <dbReference type="PROSITE" id="PS51012"/>
    </source>
</evidence>
<reference evidence="12" key="1">
    <citation type="submission" date="2022-01" db="EMBL/GenBank/DDBJ databases">
        <authorList>
            <person name="Criscuolo A."/>
        </authorList>
    </citation>
    <scope>NUCLEOTIDE SEQUENCE</scope>
    <source>
        <strain evidence="12">CIP111893</strain>
    </source>
</reference>
<keyword evidence="8 10" id="KW-1133">Transmembrane helix</keyword>
<keyword evidence="12" id="KW-0808">Transferase</keyword>
<dbReference type="EMBL" id="CAKMMF010000007">
    <property type="protein sequence ID" value="CAH1201525.1"/>
    <property type="molecule type" value="Genomic_DNA"/>
</dbReference>
<dbReference type="GO" id="GO:0016746">
    <property type="term" value="F:acyltransferase activity"/>
    <property type="evidence" value="ECO:0007669"/>
    <property type="project" value="UniProtKB-KW"/>
</dbReference>
<comment type="caution">
    <text evidence="10">Lacks conserved residue(s) required for the propagation of feature annotation.</text>
</comment>
<accession>A0ABN8G6G6</accession>
<dbReference type="Proteomes" id="UP000838686">
    <property type="component" value="Unassembled WGS sequence"/>
</dbReference>
<comment type="subcellular location">
    <subcellularLocation>
        <location evidence="1">Cell inner membrane</location>
        <topology evidence="1">Multi-pass membrane protein</topology>
    </subcellularLocation>
    <subcellularLocation>
        <location evidence="10">Cell membrane</location>
        <topology evidence="10">Multi-pass membrane protein</topology>
    </subcellularLocation>
</comment>
<dbReference type="PANTHER" id="PTHR30413:SF8">
    <property type="entry name" value="TRANSPORT PERMEASE PROTEIN"/>
    <property type="match status" value="1"/>
</dbReference>
<feature type="transmembrane region" description="Helical" evidence="10">
    <location>
        <begin position="155"/>
        <end position="178"/>
    </location>
</feature>
<dbReference type="PROSITE" id="PS51012">
    <property type="entry name" value="ABC_TM2"/>
    <property type="match status" value="1"/>
</dbReference>
<evidence type="ECO:0000256" key="9">
    <source>
        <dbReference type="ARBA" id="ARBA00023136"/>
    </source>
</evidence>
<feature type="transmembrane region" description="Helical" evidence="10">
    <location>
        <begin position="273"/>
        <end position="293"/>
    </location>
</feature>
<feature type="transmembrane region" description="Helical" evidence="10">
    <location>
        <begin position="418"/>
        <end position="438"/>
    </location>
</feature>
<gene>
    <name evidence="12" type="primary">wecH</name>
    <name evidence="12" type="ORF">PAECIP111893_01643</name>
</gene>
<evidence type="ECO:0000313" key="13">
    <source>
        <dbReference type="Proteomes" id="UP000838686"/>
    </source>
</evidence>
<feature type="transmembrane region" description="Helical" evidence="10">
    <location>
        <begin position="528"/>
        <end position="549"/>
    </location>
</feature>
<feature type="transmembrane region" description="Helical" evidence="10">
    <location>
        <begin position="459"/>
        <end position="484"/>
    </location>
</feature>
<keyword evidence="4 10" id="KW-0813">Transport</keyword>
<feature type="transmembrane region" description="Helical" evidence="10">
    <location>
        <begin position="212"/>
        <end position="230"/>
    </location>
</feature>
<evidence type="ECO:0000256" key="4">
    <source>
        <dbReference type="ARBA" id="ARBA00022448"/>
    </source>
</evidence>
<feature type="transmembrane region" description="Helical" evidence="10">
    <location>
        <begin position="80"/>
        <end position="101"/>
    </location>
</feature>
<feature type="domain" description="ABC transmembrane type-2" evidence="11">
    <location>
        <begin position="387"/>
        <end position="609"/>
    </location>
</feature>
<keyword evidence="9 10" id="KW-0472">Membrane</keyword>
<keyword evidence="7 10" id="KW-0812">Transmembrane</keyword>
<evidence type="ECO:0000256" key="2">
    <source>
        <dbReference type="ARBA" id="ARBA00007400"/>
    </source>
</evidence>
<feature type="transmembrane region" description="Helical" evidence="10">
    <location>
        <begin position="12"/>
        <end position="36"/>
    </location>
</feature>
<feature type="transmembrane region" description="Helical" evidence="10">
    <location>
        <begin position="48"/>
        <end position="68"/>
    </location>
</feature>
<feature type="transmembrane region" description="Helical" evidence="10">
    <location>
        <begin position="129"/>
        <end position="148"/>
    </location>
</feature>
<dbReference type="Pfam" id="PF01757">
    <property type="entry name" value="Acyl_transf_3"/>
    <property type="match status" value="1"/>
</dbReference>
<dbReference type="InterPro" id="IPR013525">
    <property type="entry name" value="ABC2_TM"/>
</dbReference>
<evidence type="ECO:0000256" key="5">
    <source>
        <dbReference type="ARBA" id="ARBA00022475"/>
    </source>
</evidence>
<evidence type="ECO:0000256" key="10">
    <source>
        <dbReference type="RuleBase" id="RU361157"/>
    </source>
</evidence>
<comment type="similarity">
    <text evidence="2">Belongs to the acyltransferase 3 family.</text>
</comment>
<dbReference type="PANTHER" id="PTHR30413">
    <property type="entry name" value="INNER MEMBRANE TRANSPORT PERMEASE"/>
    <property type="match status" value="1"/>
</dbReference>
<evidence type="ECO:0000256" key="1">
    <source>
        <dbReference type="ARBA" id="ARBA00004429"/>
    </source>
</evidence>
<feature type="transmembrane region" description="Helical" evidence="10">
    <location>
        <begin position="584"/>
        <end position="605"/>
    </location>
</feature>
<evidence type="ECO:0000256" key="3">
    <source>
        <dbReference type="ARBA" id="ARBA00007783"/>
    </source>
</evidence>